<gene>
    <name evidence="1" type="ORF">M7I_5612</name>
</gene>
<dbReference type="Proteomes" id="UP000005446">
    <property type="component" value="Unassembled WGS sequence"/>
</dbReference>
<reference evidence="1 2" key="1">
    <citation type="journal article" date="2012" name="Eukaryot. Cell">
        <title>Genome sequence of the fungus Glarea lozoyensis: the first genome sequence of a species from the Helotiaceae family.</title>
        <authorList>
            <person name="Youssar L."/>
            <person name="Gruening B.A."/>
            <person name="Erxleben A."/>
            <person name="Guenther S."/>
            <person name="Huettel W."/>
        </authorList>
    </citation>
    <scope>NUCLEOTIDE SEQUENCE [LARGE SCALE GENOMIC DNA]</scope>
    <source>
        <strain evidence="2">ATCC 74030 / MF5533</strain>
    </source>
</reference>
<keyword evidence="2" id="KW-1185">Reference proteome</keyword>
<accession>H0ESD3</accession>
<proteinExistence type="predicted"/>
<dbReference type="AlphaFoldDB" id="H0ESD3"/>
<evidence type="ECO:0000313" key="1">
    <source>
        <dbReference type="EMBL" id="EHK98528.1"/>
    </source>
</evidence>
<sequence>MADSLDDLWDIFQDQGSHWVLKSPELSIAWVKFSGSQAYVVSLQACGSDEDLRKWGLAIVDCLTDEKMGSSSRETTDRRA</sequence>
<organism evidence="1 2">
    <name type="scientific">Glarea lozoyensis (strain ATCC 74030 / MF5533)</name>
    <dbReference type="NCBI Taxonomy" id="1104152"/>
    <lineage>
        <taxon>Eukaryota</taxon>
        <taxon>Fungi</taxon>
        <taxon>Dikarya</taxon>
        <taxon>Ascomycota</taxon>
        <taxon>Pezizomycotina</taxon>
        <taxon>Leotiomycetes</taxon>
        <taxon>Helotiales</taxon>
        <taxon>Helotiaceae</taxon>
        <taxon>Glarea</taxon>
    </lineage>
</organism>
<dbReference type="OrthoDB" id="73997at2759"/>
<name>H0ESD3_GLAL7</name>
<dbReference type="EMBL" id="AGUE01000144">
    <property type="protein sequence ID" value="EHK98528.1"/>
    <property type="molecule type" value="Genomic_DNA"/>
</dbReference>
<dbReference type="InParanoid" id="H0ESD3"/>
<comment type="caution">
    <text evidence="1">The sequence shown here is derived from an EMBL/GenBank/DDBJ whole genome shotgun (WGS) entry which is preliminary data.</text>
</comment>
<evidence type="ECO:0000313" key="2">
    <source>
        <dbReference type="Proteomes" id="UP000005446"/>
    </source>
</evidence>
<dbReference type="HOGENOM" id="CLU_2589973_0_0_1"/>
<protein>
    <submittedName>
        <fullName evidence="1">Uncharacterized protein</fullName>
    </submittedName>
</protein>